<comment type="subunit">
    <text evidence="17">Homodimer. Interacts with myosin. Interacts with SIKE1 and both associate with the STRIPAK core complex composed of PP2A catalytic and scaffolding subunits, the striatins (PP2A regulatory subunits), the striatin-associated proteins MOB4, STRIP1 and STRIP2, PDCD10 and members of the STE20 kinases, such as STK24 and STK26. Interacts (via FHA domain) with STK3 (when phosphorylated); the interaction associates STK3 with the STRIPAK complex.</text>
</comment>
<evidence type="ECO:0000256" key="12">
    <source>
        <dbReference type="ARBA" id="ARBA00023212"/>
    </source>
</evidence>
<feature type="domain" description="FHA" evidence="22">
    <location>
        <begin position="28"/>
        <end position="85"/>
    </location>
</feature>
<evidence type="ECO:0000256" key="10">
    <source>
        <dbReference type="ARBA" id="ARBA00023128"/>
    </source>
</evidence>
<evidence type="ECO:0000256" key="17">
    <source>
        <dbReference type="ARBA" id="ARBA00066015"/>
    </source>
</evidence>
<dbReference type="PANTHER" id="PTHR15715">
    <property type="entry name" value="CENTROSOMAL PROTEIN OF 170 KDA"/>
    <property type="match status" value="1"/>
</dbReference>
<dbReference type="InterPro" id="IPR000253">
    <property type="entry name" value="FHA_dom"/>
</dbReference>
<dbReference type="PROSITE" id="PS50006">
    <property type="entry name" value="FHA_DOMAIN"/>
    <property type="match status" value="1"/>
</dbReference>
<name>A0A8C6TFD4_9GOBI</name>
<feature type="coiled-coil region" evidence="19">
    <location>
        <begin position="265"/>
        <end position="380"/>
    </location>
</feature>
<evidence type="ECO:0000256" key="6">
    <source>
        <dbReference type="ARBA" id="ARBA00022692"/>
    </source>
</evidence>
<dbReference type="GO" id="GO:0072659">
    <property type="term" value="P:protein localization to plasma membrane"/>
    <property type="evidence" value="ECO:0007669"/>
    <property type="project" value="TreeGrafter"/>
</dbReference>
<sequence length="719" mass="81899">MPSALAVFACRPNSHPFQERHVYLDEPVKIGRSVARCRPAQNNATFDCKVLSRNHALIWFDHKTGKFYLQDTKSSNGTFINSQRLSRGSEESPPCEVLSGDSIQFGVDVTENTRKVTHGCIVSTIKLFLPDGMEARRRSDVIQTPLPLPVDKVSANTPSMYSQELFQLSQYLQEALHREQMLEQKLATLQRLLATTQEASESSWQALIDEDRLLSRLEVMGSQLQAYSKSQTEEGIRKELLALQEDKHNYETTAKESLRRVLQEKIEVVRKLSEVERSLSNTEDECTHLKEMSERGQDELRELANKYNAAVNEIKELTDKIKAAEARYEEQTQKGATERRDLELKVEEMEEKEQVLQARIEALQADNDFTNERLTALQDNCHLNNSGGDSTRIQQLIECPREYFTAPGAFWYYVALFFFSPFTPRNAMDAKESDMSDTLSPSKDRSSDDTSDGNMDDQELNEPQNRVALLKGTGQHGQTQVSPAPGYKRCSASAPVYVFAADAGKSFCVVALLEEERRNNCQLTEESAKQIQYLQSQLLKLQSDMEALREQRESTICSTREDLYSAQEEVLMLRRAMEAAAAEREREISELQSDLSCVRSELDHWKTTASKYEQEISRLQESFSQQQDSTHSQIQGEALDTPAGGAVYEDTQSQLLDLRQRYERTEKEKLNIHHELEQCRSSLKVLQDKTTSPSLLQPVPAILMGLVLVVLYWCFGHLW</sequence>
<evidence type="ECO:0000256" key="18">
    <source>
        <dbReference type="ARBA" id="ARBA00074026"/>
    </source>
</evidence>
<dbReference type="PANTHER" id="PTHR15715:SF22">
    <property type="entry name" value="SARCOLEMMAL MEMBRANE-ASSOCIATED PROTEIN"/>
    <property type="match status" value="1"/>
</dbReference>
<dbReference type="InterPro" id="IPR008984">
    <property type="entry name" value="SMAD_FHA_dom_sf"/>
</dbReference>
<evidence type="ECO:0000256" key="1">
    <source>
        <dbReference type="ARBA" id="ARBA00004300"/>
    </source>
</evidence>
<feature type="transmembrane region" description="Helical" evidence="21">
    <location>
        <begin position="695"/>
        <end position="715"/>
    </location>
</feature>
<evidence type="ECO:0000256" key="19">
    <source>
        <dbReference type="SAM" id="Coils"/>
    </source>
</evidence>
<keyword evidence="6 21" id="KW-0812">Transmembrane</keyword>
<evidence type="ECO:0000256" key="13">
    <source>
        <dbReference type="ARBA" id="ARBA00046294"/>
    </source>
</evidence>
<dbReference type="SUPFAM" id="SSF49879">
    <property type="entry name" value="SMAD/FHA domain"/>
    <property type="match status" value="1"/>
</dbReference>
<dbReference type="Pfam" id="PF00498">
    <property type="entry name" value="FHA"/>
    <property type="match status" value="1"/>
</dbReference>
<evidence type="ECO:0000313" key="23">
    <source>
        <dbReference type="Ensembl" id="ENSNMLP00000020679.1"/>
    </source>
</evidence>
<evidence type="ECO:0000256" key="8">
    <source>
        <dbReference type="ARBA" id="ARBA00022989"/>
    </source>
</evidence>
<dbReference type="Proteomes" id="UP000694523">
    <property type="component" value="Unplaced"/>
</dbReference>
<evidence type="ECO:0000256" key="2">
    <source>
        <dbReference type="ARBA" id="ARBA00004389"/>
    </source>
</evidence>
<keyword evidence="4" id="KW-0963">Cytoplasm</keyword>
<evidence type="ECO:0000256" key="7">
    <source>
        <dbReference type="ARBA" id="ARBA00022824"/>
    </source>
</evidence>
<keyword evidence="10" id="KW-0496">Mitochondrion</keyword>
<evidence type="ECO:0000259" key="22">
    <source>
        <dbReference type="PROSITE" id="PS50006"/>
    </source>
</evidence>
<dbReference type="GO" id="GO:0042383">
    <property type="term" value="C:sarcolemma"/>
    <property type="evidence" value="ECO:0007669"/>
    <property type="project" value="UniProtKB-SubCell"/>
</dbReference>
<dbReference type="GO" id="GO:0005789">
    <property type="term" value="C:endoplasmic reticulum membrane"/>
    <property type="evidence" value="ECO:0007669"/>
    <property type="project" value="UniProtKB-SubCell"/>
</dbReference>
<evidence type="ECO:0000256" key="15">
    <source>
        <dbReference type="ARBA" id="ARBA00060409"/>
    </source>
</evidence>
<comment type="subcellular location">
    <subcellularLocation>
        <location evidence="15">Cell membrane</location>
        <location evidence="15">Sarcolemma</location>
        <topology evidence="15">Single-pass type IV membrane protein</topology>
    </subcellularLocation>
    <subcellularLocation>
        <location evidence="1">Cytoplasm</location>
        <location evidence="1">Cytoskeleton</location>
        <location evidence="1">Microtubule organizing center</location>
        <location evidence="1">Centrosome</location>
    </subcellularLocation>
    <subcellularLocation>
        <location evidence="2">Endoplasmic reticulum membrane</location>
        <topology evidence="2">Single-pass membrane protein</topology>
    </subcellularLocation>
    <subcellularLocation>
        <location evidence="13">Mitochondrion membrane</location>
        <topology evidence="13">Single-pass type IV membrane protein</topology>
    </subcellularLocation>
</comment>
<evidence type="ECO:0000313" key="24">
    <source>
        <dbReference type="Proteomes" id="UP000694523"/>
    </source>
</evidence>
<evidence type="ECO:0000256" key="14">
    <source>
        <dbReference type="ARBA" id="ARBA00057671"/>
    </source>
</evidence>
<feature type="region of interest" description="Disordered" evidence="20">
    <location>
        <begin position="431"/>
        <end position="459"/>
    </location>
</feature>
<organism evidence="23 24">
    <name type="scientific">Neogobius melanostomus</name>
    <name type="common">round goby</name>
    <dbReference type="NCBI Taxonomy" id="47308"/>
    <lineage>
        <taxon>Eukaryota</taxon>
        <taxon>Metazoa</taxon>
        <taxon>Chordata</taxon>
        <taxon>Craniata</taxon>
        <taxon>Vertebrata</taxon>
        <taxon>Euteleostomi</taxon>
        <taxon>Actinopterygii</taxon>
        <taxon>Neopterygii</taxon>
        <taxon>Teleostei</taxon>
        <taxon>Neoteleostei</taxon>
        <taxon>Acanthomorphata</taxon>
        <taxon>Gobiaria</taxon>
        <taxon>Gobiiformes</taxon>
        <taxon>Gobioidei</taxon>
        <taxon>Gobiidae</taxon>
        <taxon>Benthophilinae</taxon>
        <taxon>Neogobiini</taxon>
        <taxon>Neogobius</taxon>
    </lineage>
</organism>
<feature type="coiled-coil region" evidence="19">
    <location>
        <begin position="531"/>
        <end position="668"/>
    </location>
</feature>
<accession>A0A8C6TFD4</accession>
<evidence type="ECO:0000256" key="11">
    <source>
        <dbReference type="ARBA" id="ARBA00023136"/>
    </source>
</evidence>
<reference evidence="23" key="2">
    <citation type="submission" date="2025-09" db="UniProtKB">
        <authorList>
            <consortium name="Ensembl"/>
        </authorList>
    </citation>
    <scope>IDENTIFICATION</scope>
</reference>
<protein>
    <recommendedName>
        <fullName evidence="18">Sarcolemmal membrane-associated protein</fullName>
    </recommendedName>
</protein>
<dbReference type="Ensembl" id="ENSNMLT00000023201.1">
    <property type="protein sequence ID" value="ENSNMLP00000020679.1"/>
    <property type="gene ID" value="ENSNMLG00000008018.1"/>
</dbReference>
<keyword evidence="8 21" id="KW-1133">Transmembrane helix</keyword>
<keyword evidence="3" id="KW-1003">Cell membrane</keyword>
<dbReference type="SMART" id="SM00240">
    <property type="entry name" value="FHA"/>
    <property type="match status" value="1"/>
</dbReference>
<comment type="function">
    <text evidence="14">Associates with the striatin-interacting phosphatase and kinase (STRIPAK) core complex, forming the extended (SIKE1:SLMAP)STRIPAK complex. The (SIKE1:SLMAP)STRIPAK complex dephosphorylates STK3 leading to the inhibition of Hippo signaling and the control of cell growth. May play a role during myoblast fusion.</text>
</comment>
<feature type="compositionally biased region" description="Acidic residues" evidence="20">
    <location>
        <begin position="449"/>
        <end position="459"/>
    </location>
</feature>
<keyword evidence="11 21" id="KW-0472">Membrane</keyword>
<dbReference type="InterPro" id="IPR051176">
    <property type="entry name" value="Cent_Immune-Sig_Mod"/>
</dbReference>
<reference evidence="23" key="1">
    <citation type="submission" date="2025-08" db="UniProtKB">
        <authorList>
            <consortium name="Ensembl"/>
        </authorList>
    </citation>
    <scope>IDENTIFICATION</scope>
</reference>
<dbReference type="AlphaFoldDB" id="A0A8C6TFD4"/>
<proteinExistence type="inferred from homology"/>
<dbReference type="GO" id="GO:1900825">
    <property type="term" value="P:regulation of membrane depolarization during cardiac muscle cell action potential"/>
    <property type="evidence" value="ECO:0007669"/>
    <property type="project" value="TreeGrafter"/>
</dbReference>
<comment type="similarity">
    <text evidence="16">Belongs to the SLMAP family.</text>
</comment>
<feature type="coiled-coil region" evidence="19">
    <location>
        <begin position="172"/>
        <end position="199"/>
    </location>
</feature>
<evidence type="ECO:0000256" key="20">
    <source>
        <dbReference type="SAM" id="MobiDB-lite"/>
    </source>
</evidence>
<evidence type="ECO:0000256" key="4">
    <source>
        <dbReference type="ARBA" id="ARBA00022490"/>
    </source>
</evidence>
<keyword evidence="12" id="KW-0206">Cytoskeleton</keyword>
<dbReference type="GO" id="GO:0005813">
    <property type="term" value="C:centrosome"/>
    <property type="evidence" value="ECO:0007669"/>
    <property type="project" value="UniProtKB-SubCell"/>
</dbReference>
<keyword evidence="24" id="KW-1185">Reference proteome</keyword>
<dbReference type="Gene3D" id="2.60.200.20">
    <property type="match status" value="1"/>
</dbReference>
<evidence type="ECO:0000256" key="3">
    <source>
        <dbReference type="ARBA" id="ARBA00022475"/>
    </source>
</evidence>
<evidence type="ECO:0000256" key="21">
    <source>
        <dbReference type="SAM" id="Phobius"/>
    </source>
</evidence>
<dbReference type="CDD" id="cd22679">
    <property type="entry name" value="FHA_SLMAP"/>
    <property type="match status" value="1"/>
</dbReference>
<dbReference type="CDD" id="cd21911">
    <property type="entry name" value="CC1_SLMAP"/>
    <property type="match status" value="1"/>
</dbReference>
<keyword evidence="7" id="KW-0256">Endoplasmic reticulum</keyword>
<evidence type="ECO:0000256" key="16">
    <source>
        <dbReference type="ARBA" id="ARBA00061687"/>
    </source>
</evidence>
<dbReference type="FunFam" id="2.60.200.20:FF:000003">
    <property type="entry name" value="sarcolemmal membrane-associated protein isoform X2"/>
    <property type="match status" value="1"/>
</dbReference>
<keyword evidence="9 19" id="KW-0175">Coiled coil</keyword>
<evidence type="ECO:0000256" key="5">
    <source>
        <dbReference type="ARBA" id="ARBA00022553"/>
    </source>
</evidence>
<dbReference type="GO" id="GO:0031966">
    <property type="term" value="C:mitochondrial membrane"/>
    <property type="evidence" value="ECO:0007669"/>
    <property type="project" value="UniProtKB-SubCell"/>
</dbReference>
<evidence type="ECO:0000256" key="9">
    <source>
        <dbReference type="ARBA" id="ARBA00023054"/>
    </source>
</evidence>
<keyword evidence="5" id="KW-0597">Phosphoprotein</keyword>